<comment type="caution">
    <text evidence="1">The sequence shown here is derived from an EMBL/GenBank/DDBJ whole genome shotgun (WGS) entry which is preliminary data.</text>
</comment>
<proteinExistence type="predicted"/>
<accession>A0A0L6VJZ6</accession>
<dbReference type="Proteomes" id="UP000037035">
    <property type="component" value="Unassembled WGS sequence"/>
</dbReference>
<dbReference type="GO" id="GO:0003676">
    <property type="term" value="F:nucleic acid binding"/>
    <property type="evidence" value="ECO:0007669"/>
    <property type="project" value="InterPro"/>
</dbReference>
<protein>
    <submittedName>
        <fullName evidence="1">Uncharacterized protein</fullName>
    </submittedName>
</protein>
<dbReference type="EMBL" id="LAVV01005121">
    <property type="protein sequence ID" value="KNZ61034.1"/>
    <property type="molecule type" value="Genomic_DNA"/>
</dbReference>
<dbReference type="InterPro" id="IPR036397">
    <property type="entry name" value="RNaseH_sf"/>
</dbReference>
<evidence type="ECO:0000313" key="1">
    <source>
        <dbReference type="EMBL" id="KNZ61034.1"/>
    </source>
</evidence>
<keyword evidence="2" id="KW-1185">Reference proteome</keyword>
<evidence type="ECO:0000313" key="2">
    <source>
        <dbReference type="Proteomes" id="UP000037035"/>
    </source>
</evidence>
<dbReference type="SUPFAM" id="SSF53098">
    <property type="entry name" value="Ribonuclease H-like"/>
    <property type="match status" value="1"/>
</dbReference>
<gene>
    <name evidence="1" type="ORF">VP01_1460g2</name>
</gene>
<organism evidence="1 2">
    <name type="scientific">Puccinia sorghi</name>
    <dbReference type="NCBI Taxonomy" id="27349"/>
    <lineage>
        <taxon>Eukaryota</taxon>
        <taxon>Fungi</taxon>
        <taxon>Dikarya</taxon>
        <taxon>Basidiomycota</taxon>
        <taxon>Pucciniomycotina</taxon>
        <taxon>Pucciniomycetes</taxon>
        <taxon>Pucciniales</taxon>
        <taxon>Pucciniaceae</taxon>
        <taxon>Puccinia</taxon>
    </lineage>
</organism>
<dbReference type="Gene3D" id="3.30.420.10">
    <property type="entry name" value="Ribonuclease H-like superfamily/Ribonuclease H"/>
    <property type="match status" value="1"/>
</dbReference>
<dbReference type="VEuPathDB" id="FungiDB:VP01_1460g2"/>
<sequence>MFYFHCQEELDLLDHLKTVNPEKILIQYNSRPMDWGLRPKYLNMNLGKEEAVTSTQHLVSSLHPSRGEILIYTDGLFDKEKGGSGAAICPDLDLDLSSALGIDPYILNHKCKAAYILTDNKGVLQCLLDPKTEKTGQYLFLEICEGWKGIYGIIDVTLVWCPEHQGIVGNEATYITNSSLKIRSLDINTSRTSPSPTLLSSTRQKEGLICLPFGFTAENF</sequence>
<dbReference type="InterPro" id="IPR012337">
    <property type="entry name" value="RNaseH-like_sf"/>
</dbReference>
<dbReference type="AlphaFoldDB" id="A0A0L6VJZ6"/>
<reference evidence="1 2" key="1">
    <citation type="submission" date="2015-08" db="EMBL/GenBank/DDBJ databases">
        <title>Next Generation Sequencing and Analysis of the Genome of Puccinia sorghi L Schw, the Causal Agent of Maize Common Rust.</title>
        <authorList>
            <person name="Rochi L."/>
            <person name="Burguener G."/>
            <person name="Darino M."/>
            <person name="Turjanski A."/>
            <person name="Kreff E."/>
            <person name="Dieguez M.J."/>
            <person name="Sacco F."/>
        </authorList>
    </citation>
    <scope>NUCLEOTIDE SEQUENCE [LARGE SCALE GENOMIC DNA]</scope>
    <source>
        <strain evidence="1 2">RO10H11247</strain>
    </source>
</reference>
<name>A0A0L6VJZ6_9BASI</name>